<dbReference type="GeneID" id="23463113"/>
<reference evidence="2 3" key="1">
    <citation type="journal article" date="2015" name="Parasitol. Res.">
        <title>Viruses in close associations with free-living amoebae.</title>
        <authorList>
            <person name="Scheid P."/>
        </authorList>
    </citation>
    <scope>NUCLEOTIDE SEQUENCE [LARGE SCALE GENOMIC DNA]</scope>
    <source>
        <strain evidence="2">KlaHel</strain>
    </source>
</reference>
<evidence type="ECO:0000313" key="3">
    <source>
        <dbReference type="Proteomes" id="UP000202511"/>
    </source>
</evidence>
<proteinExistence type="predicted"/>
<evidence type="ECO:0000256" key="1">
    <source>
        <dbReference type="SAM" id="MobiDB-lite"/>
    </source>
</evidence>
<feature type="compositionally biased region" description="Basic residues" evidence="1">
    <location>
        <begin position="55"/>
        <end position="67"/>
    </location>
</feature>
<dbReference type="RefSeq" id="YP_009120431.1">
    <property type="nucleotide sequence ID" value="NC_026440.1"/>
</dbReference>
<protein>
    <submittedName>
        <fullName evidence="2">Uncharacterized protein</fullName>
    </submittedName>
</protein>
<accession>A0A0B5JB42</accession>
<feature type="region of interest" description="Disordered" evidence="1">
    <location>
        <begin position="46"/>
        <end position="75"/>
    </location>
</feature>
<dbReference type="Proteomes" id="UP000202511">
    <property type="component" value="Segment"/>
</dbReference>
<evidence type="ECO:0000313" key="2">
    <source>
        <dbReference type="EMBL" id="AJF98196.1"/>
    </source>
</evidence>
<organism evidence="2 3">
    <name type="scientific">Pandoravirus inopinatum</name>
    <dbReference type="NCBI Taxonomy" id="1605721"/>
    <lineage>
        <taxon>Viruses</taxon>
        <taxon>Pandoravirus</taxon>
    </lineage>
</organism>
<dbReference type="EMBL" id="KP136319">
    <property type="protein sequence ID" value="AJF98196.1"/>
    <property type="molecule type" value="Genomic_DNA"/>
</dbReference>
<dbReference type="KEGG" id="vg:23463113"/>
<name>A0A0B5JB42_9VIRU</name>
<sequence length="197" mass="21309">MITYHGTANAHAARSNVGHVFLSAGRITGRGAAQADVDASRMARAVEKRPDERHRGAHVARPARHDRHKDGAAHGVGVGRATARTQARSTCGLPCACPYGGKEDAENNSNEDHRAHHAHGTFLPCIHPARSRCRLRRLWLRRRFGRSTPAQHAPHGYPTTLFRVDVAALFSSCFPLLPCAIVCAGAPPRESALVAPF</sequence>